<feature type="non-terminal residue" evidence="2">
    <location>
        <position position="1"/>
    </location>
</feature>
<reference evidence="2" key="1">
    <citation type="journal article" date="2015" name="Nature">
        <title>Complex archaea that bridge the gap between prokaryotes and eukaryotes.</title>
        <authorList>
            <person name="Spang A."/>
            <person name="Saw J.H."/>
            <person name="Jorgensen S.L."/>
            <person name="Zaremba-Niedzwiedzka K."/>
            <person name="Martijn J."/>
            <person name="Lind A.E."/>
            <person name="van Eijk R."/>
            <person name="Schleper C."/>
            <person name="Guy L."/>
            <person name="Ettema T.J."/>
        </authorList>
    </citation>
    <scope>NUCLEOTIDE SEQUENCE</scope>
</reference>
<name>A0A0F9Q660_9ZZZZ</name>
<evidence type="ECO:0000256" key="1">
    <source>
        <dbReference type="SAM" id="MobiDB-lite"/>
    </source>
</evidence>
<dbReference type="EMBL" id="LAZR01001762">
    <property type="protein sequence ID" value="KKN39480.1"/>
    <property type="molecule type" value="Genomic_DNA"/>
</dbReference>
<protein>
    <submittedName>
        <fullName evidence="2">Uncharacterized protein</fullName>
    </submittedName>
</protein>
<feature type="region of interest" description="Disordered" evidence="1">
    <location>
        <begin position="1"/>
        <end position="26"/>
    </location>
</feature>
<evidence type="ECO:0000313" key="2">
    <source>
        <dbReference type="EMBL" id="KKN39480.1"/>
    </source>
</evidence>
<comment type="caution">
    <text evidence="2">The sequence shown here is derived from an EMBL/GenBank/DDBJ whole genome shotgun (WGS) entry which is preliminary data.</text>
</comment>
<accession>A0A0F9Q660</accession>
<dbReference type="AlphaFoldDB" id="A0A0F9Q660"/>
<feature type="region of interest" description="Disordered" evidence="1">
    <location>
        <begin position="417"/>
        <end position="446"/>
    </location>
</feature>
<proteinExistence type="predicted"/>
<organism evidence="2">
    <name type="scientific">marine sediment metagenome</name>
    <dbReference type="NCBI Taxonomy" id="412755"/>
    <lineage>
        <taxon>unclassified sequences</taxon>
        <taxon>metagenomes</taxon>
        <taxon>ecological metagenomes</taxon>
    </lineage>
</organism>
<sequence length="446" mass="49183">SKSGDAIGINIGKPGQNSDNRPGPRRDGRLYVPVEEIYIYDDTQQFTARFIIKVGRKIIVDENFEEQNVRVICPLHIARHTDIGKMFARGFVAPLMPMNDQIEKMLASLFKNIQELDMFGTLFIPGASGIDIKSFRTGPRPKAVKFEPDPLSPDLKPFTLTPSNTGLMPAKIAEFASEIMQKLSGQGPAFQGETSGRIDSAAGLGFLFNTGNISLGLPSHGIGDAFAGVYSRMLQVSKERLAPGETIRLATIDDAIAGVILDPQTGQMKLSENPIPQPWEIKVDIKDRQPRDREIRKQELKELFGMQLVDPIRFWVTAMEENLDMPGAPREIWETWRKCTWQIITLFRDGVTPGSVDIGEHTQGPDIQLIKLQEFMNKIEYSLSSEAVRRAFETWKLDLEILAGQNFPVGLPAPEEVAAAEQAGGQQRPGNQGAGIPPGLSPGGPL</sequence>
<gene>
    <name evidence="2" type="ORF">LCGC14_0743090</name>
</gene>
<feature type="compositionally biased region" description="Low complexity" evidence="1">
    <location>
        <begin position="417"/>
        <end position="426"/>
    </location>
</feature>